<organism evidence="2">
    <name type="scientific">Puccinia triticina (isolate 1-1 / race 1 (BBBD))</name>
    <name type="common">Brown leaf rust fungus</name>
    <dbReference type="NCBI Taxonomy" id="630390"/>
    <lineage>
        <taxon>Eukaryota</taxon>
        <taxon>Fungi</taxon>
        <taxon>Dikarya</taxon>
        <taxon>Basidiomycota</taxon>
        <taxon>Pucciniomycotina</taxon>
        <taxon>Pucciniomycetes</taxon>
        <taxon>Pucciniales</taxon>
        <taxon>Pucciniaceae</taxon>
        <taxon>Puccinia</taxon>
    </lineage>
</organism>
<reference evidence="2" key="2">
    <citation type="submission" date="2016-05" db="EMBL/GenBank/DDBJ databases">
        <title>Comparative analysis highlights variable genome content of wheat rusts and divergence of the mating loci.</title>
        <authorList>
            <person name="Cuomo C.A."/>
            <person name="Bakkeren G."/>
            <person name="Szabo L."/>
            <person name="Khalil H."/>
            <person name="Joly D."/>
            <person name="Goldberg J."/>
            <person name="Young S."/>
            <person name="Zeng Q."/>
            <person name="Fellers J."/>
        </authorList>
    </citation>
    <scope>NUCLEOTIDE SEQUENCE [LARGE SCALE GENOMIC DNA]</scope>
    <source>
        <strain evidence="2">1-1 BBBD Race 1</strain>
    </source>
</reference>
<feature type="region of interest" description="Disordered" evidence="1">
    <location>
        <begin position="1"/>
        <end position="22"/>
    </location>
</feature>
<feature type="non-terminal residue" evidence="2">
    <location>
        <position position="1"/>
    </location>
</feature>
<sequence length="84" mass="9112">LGWGKAQPPPTESPLGDVGVPPPSVREALVRLELTQLMRQLTQLTRQHPAHPAHMQVHPSHAPAHPAQEAAHLAQPALAVLWLQ</sequence>
<evidence type="ECO:0000313" key="2">
    <source>
        <dbReference type="EMBL" id="OAV96224.1"/>
    </source>
</evidence>
<proteinExistence type="predicted"/>
<dbReference type="AlphaFoldDB" id="A0A180GUM3"/>
<gene>
    <name evidence="2" type="ORF">PTTG_26420</name>
</gene>
<dbReference type="VEuPathDB" id="FungiDB:PTTG_26420"/>
<feature type="non-terminal residue" evidence="2">
    <location>
        <position position="84"/>
    </location>
</feature>
<name>A0A180GUM3_PUCT1</name>
<feature type="compositionally biased region" description="Low complexity" evidence="1">
    <location>
        <begin position="58"/>
        <end position="71"/>
    </location>
</feature>
<reference evidence="2" key="1">
    <citation type="submission" date="2009-11" db="EMBL/GenBank/DDBJ databases">
        <authorList>
            <consortium name="The Broad Institute Genome Sequencing Platform"/>
            <person name="Ward D."/>
            <person name="Feldgarden M."/>
            <person name="Earl A."/>
            <person name="Young S.K."/>
            <person name="Zeng Q."/>
            <person name="Koehrsen M."/>
            <person name="Alvarado L."/>
            <person name="Berlin A."/>
            <person name="Bochicchio J."/>
            <person name="Borenstein D."/>
            <person name="Chapman S.B."/>
            <person name="Chen Z."/>
            <person name="Engels R."/>
            <person name="Freedman E."/>
            <person name="Gellesch M."/>
            <person name="Goldberg J."/>
            <person name="Griggs A."/>
            <person name="Gujja S."/>
            <person name="Heilman E."/>
            <person name="Heiman D."/>
            <person name="Hepburn T."/>
            <person name="Howarth C."/>
            <person name="Jen D."/>
            <person name="Larson L."/>
            <person name="Lewis B."/>
            <person name="Mehta T."/>
            <person name="Park D."/>
            <person name="Pearson M."/>
            <person name="Roberts A."/>
            <person name="Saif S."/>
            <person name="Shea T."/>
            <person name="Shenoy N."/>
            <person name="Sisk P."/>
            <person name="Stolte C."/>
            <person name="Sykes S."/>
            <person name="Thomson T."/>
            <person name="Walk T."/>
            <person name="White J."/>
            <person name="Yandava C."/>
            <person name="Izard J."/>
            <person name="Baranova O.V."/>
            <person name="Blanton J.M."/>
            <person name="Tanner A.C."/>
            <person name="Dewhirst F.E."/>
            <person name="Haas B."/>
            <person name="Nusbaum C."/>
            <person name="Birren B."/>
        </authorList>
    </citation>
    <scope>NUCLEOTIDE SEQUENCE [LARGE SCALE GENOMIC DNA]</scope>
    <source>
        <strain evidence="2">1-1 BBBD Race 1</strain>
    </source>
</reference>
<dbReference type="EMBL" id="ADAS02000021">
    <property type="protein sequence ID" value="OAV96224.1"/>
    <property type="molecule type" value="Genomic_DNA"/>
</dbReference>
<evidence type="ECO:0000256" key="1">
    <source>
        <dbReference type="SAM" id="MobiDB-lite"/>
    </source>
</evidence>
<comment type="caution">
    <text evidence="2">The sequence shown here is derived from an EMBL/GenBank/DDBJ whole genome shotgun (WGS) entry which is preliminary data.</text>
</comment>
<feature type="region of interest" description="Disordered" evidence="1">
    <location>
        <begin position="46"/>
        <end position="71"/>
    </location>
</feature>
<accession>A0A180GUM3</accession>
<protein>
    <submittedName>
        <fullName evidence="2">Uncharacterized protein</fullName>
    </submittedName>
</protein>